<comment type="caution">
    <text evidence="1">The sequence shown here is derived from an EMBL/GenBank/DDBJ whole genome shotgun (WGS) entry which is preliminary data.</text>
</comment>
<dbReference type="RefSeq" id="WP_213235417.1">
    <property type="nucleotide sequence ID" value="NZ_JAHBCL010000004.1"/>
</dbReference>
<gene>
    <name evidence="1" type="ORF">KHM83_02950</name>
</gene>
<dbReference type="EMBL" id="JAHBCL010000004">
    <property type="protein sequence ID" value="MBS7525628.1"/>
    <property type="molecule type" value="Genomic_DNA"/>
</dbReference>
<organism evidence="1 2">
    <name type="scientific">Fusibacter paucivorans</name>
    <dbReference type="NCBI Taxonomy" id="76009"/>
    <lineage>
        <taxon>Bacteria</taxon>
        <taxon>Bacillati</taxon>
        <taxon>Bacillota</taxon>
        <taxon>Clostridia</taxon>
        <taxon>Eubacteriales</taxon>
        <taxon>Eubacteriales Family XII. Incertae Sedis</taxon>
        <taxon>Fusibacter</taxon>
    </lineage>
</organism>
<reference evidence="1 2" key="1">
    <citation type="submission" date="2021-05" db="EMBL/GenBank/DDBJ databases">
        <title>Fusibacter ferrireducens sp. nov., an anaerobic, sulfur- and Fe-reducing bacterium isolated from the mangrove sediment.</title>
        <authorList>
            <person name="Qiu D."/>
        </authorList>
    </citation>
    <scope>NUCLEOTIDE SEQUENCE [LARGE SCALE GENOMIC DNA]</scope>
    <source>
        <strain evidence="1 2">DSM 12116</strain>
    </source>
</reference>
<accession>A0ABS5PKJ5</accession>
<proteinExistence type="predicted"/>
<protein>
    <submittedName>
        <fullName evidence="1">Uncharacterized protein</fullName>
    </submittedName>
</protein>
<dbReference type="Proteomes" id="UP000746471">
    <property type="component" value="Unassembled WGS sequence"/>
</dbReference>
<sequence length="167" mass="19803">MAMMSSRLIRHDICKEEFQQMGAQVIDIQGIMFLVKFNVNGYKISYAYHLNEDNTYILERIKPYFLTIGFYEYEEDIVDVIRTDIDQFKNAMKSSNFDQFIDIDNHLSKLVRLFEDLYLYYNINKEDLATLDDSVDCILTNIKDIMSKSTRVYTKKDPDVLNSHIEF</sequence>
<name>A0ABS5PKJ5_9FIRM</name>
<keyword evidence="2" id="KW-1185">Reference proteome</keyword>
<evidence type="ECO:0000313" key="2">
    <source>
        <dbReference type="Proteomes" id="UP000746471"/>
    </source>
</evidence>
<evidence type="ECO:0000313" key="1">
    <source>
        <dbReference type="EMBL" id="MBS7525628.1"/>
    </source>
</evidence>